<dbReference type="AlphaFoldDB" id="A0A9W4TTW9"/>
<sequence>MQAFNALKKVGKVFKEKKEEKQKQRPLVYDKAPQKPNANVQSKATAPPPTAISKEPLDILIYTHNIRLDTQKLMVGEKPWKYRKDGVVRLIKQVTSEHYPVLIGLQEVLYNQLIDIMNKLGSNYTYFGVGRDDGGLKGEFSPIIYNKLDWELIEGKTYWLSETPEKPSKSWDSALNRIVVSVVVKHKKTNKVVNFYNTHYDHKGKQARIESSKLILQIMDRKIGDSILVGDFNSEPNSGGYQILDEHLHETSKYAENKAGGEFTCVGFNDEGESIIDFIWVSKKLKVLSHEVIMRPNGGEDCNCSDHLPIKAIVEI</sequence>
<evidence type="ECO:0000256" key="1">
    <source>
        <dbReference type="SAM" id="MobiDB-lite"/>
    </source>
</evidence>
<evidence type="ECO:0000313" key="3">
    <source>
        <dbReference type="EMBL" id="CAI5757044.1"/>
    </source>
</evidence>
<dbReference type="InterPro" id="IPR050410">
    <property type="entry name" value="CCR4/nocturin_mRNA_transcr"/>
</dbReference>
<accession>A0A9W4TTW9</accession>
<comment type="caution">
    <text evidence="3">The sequence shown here is derived from an EMBL/GenBank/DDBJ whole genome shotgun (WGS) entry which is preliminary data.</text>
</comment>
<evidence type="ECO:0000313" key="4">
    <source>
        <dbReference type="Proteomes" id="UP001152885"/>
    </source>
</evidence>
<dbReference type="OrthoDB" id="276515at2759"/>
<dbReference type="Gene3D" id="3.60.10.10">
    <property type="entry name" value="Endonuclease/exonuclease/phosphatase"/>
    <property type="match status" value="1"/>
</dbReference>
<protein>
    <recommendedName>
        <fullName evidence="2">Endonuclease/exonuclease/phosphatase domain-containing protein</fullName>
    </recommendedName>
</protein>
<dbReference type="SUPFAM" id="SSF56219">
    <property type="entry name" value="DNase I-like"/>
    <property type="match status" value="1"/>
</dbReference>
<keyword evidence="4" id="KW-1185">Reference proteome</keyword>
<dbReference type="Pfam" id="PF03372">
    <property type="entry name" value="Exo_endo_phos"/>
    <property type="match status" value="1"/>
</dbReference>
<dbReference type="CDD" id="cd09083">
    <property type="entry name" value="EEP-1"/>
    <property type="match status" value="1"/>
</dbReference>
<name>A0A9W4TTW9_9ASCO</name>
<proteinExistence type="predicted"/>
<dbReference type="EMBL" id="CANTUO010000001">
    <property type="protein sequence ID" value="CAI5757044.1"/>
    <property type="molecule type" value="Genomic_DNA"/>
</dbReference>
<dbReference type="PANTHER" id="PTHR12121">
    <property type="entry name" value="CARBON CATABOLITE REPRESSOR PROTEIN 4"/>
    <property type="match status" value="1"/>
</dbReference>
<dbReference type="GO" id="GO:0000175">
    <property type="term" value="F:3'-5'-RNA exonuclease activity"/>
    <property type="evidence" value="ECO:0007669"/>
    <property type="project" value="TreeGrafter"/>
</dbReference>
<dbReference type="InterPro" id="IPR036691">
    <property type="entry name" value="Endo/exonu/phosph_ase_sf"/>
</dbReference>
<gene>
    <name evidence="3" type="ORF">CANVERA_P1561</name>
</gene>
<feature type="region of interest" description="Disordered" evidence="1">
    <location>
        <begin position="15"/>
        <end position="51"/>
    </location>
</feature>
<feature type="domain" description="Endonuclease/exonuclease/phosphatase" evidence="2">
    <location>
        <begin position="64"/>
        <end position="307"/>
    </location>
</feature>
<reference evidence="3" key="1">
    <citation type="submission" date="2022-12" db="EMBL/GenBank/DDBJ databases">
        <authorList>
            <person name="Brejova B."/>
        </authorList>
    </citation>
    <scope>NUCLEOTIDE SEQUENCE</scope>
</reference>
<organism evidence="3 4">
    <name type="scientific">Candida verbasci</name>
    <dbReference type="NCBI Taxonomy" id="1227364"/>
    <lineage>
        <taxon>Eukaryota</taxon>
        <taxon>Fungi</taxon>
        <taxon>Dikarya</taxon>
        <taxon>Ascomycota</taxon>
        <taxon>Saccharomycotina</taxon>
        <taxon>Pichiomycetes</taxon>
        <taxon>Debaryomycetaceae</taxon>
        <taxon>Candida/Lodderomyces clade</taxon>
        <taxon>Candida</taxon>
    </lineage>
</organism>
<dbReference type="InterPro" id="IPR005135">
    <property type="entry name" value="Endo/exonuclease/phosphatase"/>
</dbReference>
<dbReference type="Proteomes" id="UP001152885">
    <property type="component" value="Unassembled WGS sequence"/>
</dbReference>
<dbReference type="PANTHER" id="PTHR12121:SF36">
    <property type="entry name" value="ENDONUCLEASE_EXONUCLEASE_PHOSPHATASE DOMAIN-CONTAINING PROTEIN"/>
    <property type="match status" value="1"/>
</dbReference>
<evidence type="ECO:0000259" key="2">
    <source>
        <dbReference type="Pfam" id="PF03372"/>
    </source>
</evidence>